<reference evidence="6" key="1">
    <citation type="submission" date="2018-06" db="EMBL/GenBank/DDBJ databases">
        <title>Complete genome of Pseudomonas insecticola strain QZS01.</title>
        <authorList>
            <person name="Wang J."/>
            <person name="Su Q."/>
        </authorList>
    </citation>
    <scope>NUCLEOTIDE SEQUENCE [LARGE SCALE GENOMIC DNA]</scope>
    <source>
        <strain evidence="6">QZS01</strain>
    </source>
</reference>
<evidence type="ECO:0000256" key="2">
    <source>
        <dbReference type="ARBA" id="ARBA00022898"/>
    </source>
</evidence>
<sequence>MINGHGDDRYQYPKITADFSSNVYHQLDLSTLKQVLIEHLSDIHHYPEPDAGAIRCLLAARYGIDEQCIGVTNGATEAIYLIAQAFRGSKTTIVSPVFSEYSDACQIHQHQVQHVFALQEIPPQTELCWLCSPNNPTGDVYTEQQLFALFENYSQVVFVVDQSYADFAINAELPIEKVLQYNNVIILHSMTKQYAIPGLRLGYFMTCQSLAAKINHFRMPWSVNSVAIAAGHYLLNQYNNLKIDLILLLQYTQQLQQELAVFRALEVLPSCTHYFLVKLLNGRTAAELKHYLAHQHHLLIRDAANFVGLDTRYFRIATQTPEQNQALVAAVGEWLHD</sequence>
<dbReference type="InterPro" id="IPR015421">
    <property type="entry name" value="PyrdxlP-dep_Trfase_major"/>
</dbReference>
<dbReference type="Gene3D" id="3.40.640.10">
    <property type="entry name" value="Type I PLP-dependent aspartate aminotransferase-like (Major domain)"/>
    <property type="match status" value="1"/>
</dbReference>
<dbReference type="Gene3D" id="3.90.1150.10">
    <property type="entry name" value="Aspartate Aminotransferase, domain 1"/>
    <property type="match status" value="1"/>
</dbReference>
<organism evidence="5 6">
    <name type="scientific">Entomomonas moraniae</name>
    <dbReference type="NCBI Taxonomy" id="2213226"/>
    <lineage>
        <taxon>Bacteria</taxon>
        <taxon>Pseudomonadati</taxon>
        <taxon>Pseudomonadota</taxon>
        <taxon>Gammaproteobacteria</taxon>
        <taxon>Pseudomonadales</taxon>
        <taxon>Pseudomonadaceae</taxon>
        <taxon>Entomomonas</taxon>
    </lineage>
</organism>
<dbReference type="KEGG" id="emo:DM558_06505"/>
<dbReference type="InterPro" id="IPR004838">
    <property type="entry name" value="NHTrfase_class1_PyrdxlP-BS"/>
</dbReference>
<keyword evidence="2" id="KW-0663">Pyridoxal phosphate</keyword>
<dbReference type="Pfam" id="PF00155">
    <property type="entry name" value="Aminotran_1_2"/>
    <property type="match status" value="1"/>
</dbReference>
<evidence type="ECO:0000313" key="6">
    <source>
        <dbReference type="Proteomes" id="UP000273143"/>
    </source>
</evidence>
<evidence type="ECO:0000256" key="3">
    <source>
        <dbReference type="RuleBase" id="RU000481"/>
    </source>
</evidence>
<dbReference type="EC" id="2.6.1.-" evidence="3"/>
<dbReference type="AlphaFoldDB" id="A0A3S9XDS0"/>
<protein>
    <recommendedName>
        <fullName evidence="3">Aminotransferase</fullName>
        <ecNumber evidence="3">2.6.1.-</ecNumber>
    </recommendedName>
</protein>
<feature type="domain" description="Aminotransferase class I/classII large" evidence="4">
    <location>
        <begin position="18"/>
        <end position="330"/>
    </location>
</feature>
<keyword evidence="3 5" id="KW-0808">Transferase</keyword>
<proteinExistence type="inferred from homology"/>
<dbReference type="RefSeq" id="WP_127162805.1">
    <property type="nucleotide sequence ID" value="NZ_CP029822.1"/>
</dbReference>
<dbReference type="PANTHER" id="PTHR42885">
    <property type="entry name" value="HISTIDINOL-PHOSPHATE AMINOTRANSFERASE-RELATED"/>
    <property type="match status" value="1"/>
</dbReference>
<comment type="cofactor">
    <cofactor evidence="1 3">
        <name>pyridoxal 5'-phosphate</name>
        <dbReference type="ChEBI" id="CHEBI:597326"/>
    </cofactor>
</comment>
<evidence type="ECO:0000313" key="5">
    <source>
        <dbReference type="EMBL" id="AZS50448.1"/>
    </source>
</evidence>
<gene>
    <name evidence="5" type="ORF">DM558_06505</name>
</gene>
<dbReference type="PROSITE" id="PS00105">
    <property type="entry name" value="AA_TRANSFER_CLASS_1"/>
    <property type="match status" value="1"/>
</dbReference>
<evidence type="ECO:0000259" key="4">
    <source>
        <dbReference type="Pfam" id="PF00155"/>
    </source>
</evidence>
<dbReference type="InterPro" id="IPR004839">
    <property type="entry name" value="Aminotransferase_I/II_large"/>
</dbReference>
<dbReference type="GO" id="GO:0008483">
    <property type="term" value="F:transaminase activity"/>
    <property type="evidence" value="ECO:0007669"/>
    <property type="project" value="UniProtKB-KW"/>
</dbReference>
<keyword evidence="6" id="KW-1185">Reference proteome</keyword>
<dbReference type="CDD" id="cd00609">
    <property type="entry name" value="AAT_like"/>
    <property type="match status" value="1"/>
</dbReference>
<keyword evidence="3 5" id="KW-0032">Aminotransferase</keyword>
<dbReference type="GO" id="GO:0030170">
    <property type="term" value="F:pyridoxal phosphate binding"/>
    <property type="evidence" value="ECO:0007669"/>
    <property type="project" value="InterPro"/>
</dbReference>
<name>A0A3S9XDS0_9GAMM</name>
<comment type="similarity">
    <text evidence="3">Belongs to the class-I pyridoxal-phosphate-dependent aminotransferase family.</text>
</comment>
<dbReference type="InterPro" id="IPR015424">
    <property type="entry name" value="PyrdxlP-dep_Trfase"/>
</dbReference>
<accession>A0A3S9XDS0</accession>
<dbReference type="InterPro" id="IPR015422">
    <property type="entry name" value="PyrdxlP-dep_Trfase_small"/>
</dbReference>
<dbReference type="EMBL" id="CP029822">
    <property type="protein sequence ID" value="AZS50448.1"/>
    <property type="molecule type" value="Genomic_DNA"/>
</dbReference>
<dbReference type="SUPFAM" id="SSF53383">
    <property type="entry name" value="PLP-dependent transferases"/>
    <property type="match status" value="1"/>
</dbReference>
<evidence type="ECO:0000256" key="1">
    <source>
        <dbReference type="ARBA" id="ARBA00001933"/>
    </source>
</evidence>
<dbReference type="PANTHER" id="PTHR42885:SF1">
    <property type="entry name" value="THREONINE-PHOSPHATE DECARBOXYLASE"/>
    <property type="match status" value="1"/>
</dbReference>
<dbReference type="Proteomes" id="UP000273143">
    <property type="component" value="Chromosome"/>
</dbReference>